<evidence type="ECO:0000256" key="4">
    <source>
        <dbReference type="RuleBase" id="RU003939"/>
    </source>
</evidence>
<evidence type="ECO:0000313" key="5">
    <source>
        <dbReference type="EMBL" id="SFV08455.1"/>
    </source>
</evidence>
<keyword evidence="6" id="KW-1185">Reference proteome</keyword>
<name>A0A1I7LFJ1_9BACL</name>
<dbReference type="RefSeq" id="WP_074956700.1">
    <property type="nucleotide sequence ID" value="NZ_FPBV01000045.1"/>
</dbReference>
<dbReference type="GO" id="GO:0005829">
    <property type="term" value="C:cytosol"/>
    <property type="evidence" value="ECO:0007669"/>
    <property type="project" value="TreeGrafter"/>
</dbReference>
<dbReference type="GO" id="GO:0030261">
    <property type="term" value="P:chromosome condensation"/>
    <property type="evidence" value="ECO:0007669"/>
    <property type="project" value="UniProtKB-KW"/>
</dbReference>
<dbReference type="AlphaFoldDB" id="A0A1I7LFJ1"/>
<protein>
    <submittedName>
        <fullName evidence="5">DNA-binding protein HU-beta</fullName>
    </submittedName>
</protein>
<keyword evidence="2" id="KW-0226">DNA condensation</keyword>
<evidence type="ECO:0000256" key="1">
    <source>
        <dbReference type="ARBA" id="ARBA00010529"/>
    </source>
</evidence>
<dbReference type="Pfam" id="PF00216">
    <property type="entry name" value="Bac_DNA_binding"/>
    <property type="match status" value="1"/>
</dbReference>
<comment type="similarity">
    <text evidence="1 4">Belongs to the bacterial histone-like protein family.</text>
</comment>
<dbReference type="GO" id="GO:0030527">
    <property type="term" value="F:structural constituent of chromatin"/>
    <property type="evidence" value="ECO:0007669"/>
    <property type="project" value="InterPro"/>
</dbReference>
<dbReference type="SMART" id="SM00411">
    <property type="entry name" value="BHL"/>
    <property type="match status" value="1"/>
</dbReference>
<gene>
    <name evidence="5" type="ORF">SAMN05421543_1456</name>
</gene>
<dbReference type="InterPro" id="IPR000119">
    <property type="entry name" value="Hist_DNA-bd"/>
</dbReference>
<evidence type="ECO:0000256" key="2">
    <source>
        <dbReference type="ARBA" id="ARBA00023067"/>
    </source>
</evidence>
<dbReference type="EMBL" id="FPBV01000045">
    <property type="protein sequence ID" value="SFV08455.1"/>
    <property type="molecule type" value="Genomic_DNA"/>
</dbReference>
<dbReference type="GO" id="GO:0003677">
    <property type="term" value="F:DNA binding"/>
    <property type="evidence" value="ECO:0007669"/>
    <property type="project" value="UniProtKB-KW"/>
</dbReference>
<dbReference type="CDD" id="cd13831">
    <property type="entry name" value="HU"/>
    <property type="match status" value="1"/>
</dbReference>
<dbReference type="SUPFAM" id="SSF47729">
    <property type="entry name" value="IHF-like DNA-binding proteins"/>
    <property type="match status" value="1"/>
</dbReference>
<organism evidence="5 6">
    <name type="scientific">Alicyclobacillus macrosporangiidus</name>
    <dbReference type="NCBI Taxonomy" id="392015"/>
    <lineage>
        <taxon>Bacteria</taxon>
        <taxon>Bacillati</taxon>
        <taxon>Bacillota</taxon>
        <taxon>Bacilli</taxon>
        <taxon>Bacillales</taxon>
        <taxon>Alicyclobacillaceae</taxon>
        <taxon>Alicyclobacillus</taxon>
    </lineage>
</organism>
<reference evidence="6" key="1">
    <citation type="submission" date="2016-10" db="EMBL/GenBank/DDBJ databases">
        <authorList>
            <person name="Varghese N."/>
        </authorList>
    </citation>
    <scope>NUCLEOTIDE SEQUENCE [LARGE SCALE GENOMIC DNA]</scope>
    <source>
        <strain evidence="6">DSM 17980</strain>
    </source>
</reference>
<dbReference type="PANTHER" id="PTHR33175:SF3">
    <property type="entry name" value="DNA-BINDING PROTEIN HU-BETA"/>
    <property type="match status" value="1"/>
</dbReference>
<accession>A0A1I7LFJ1</accession>
<dbReference type="InterPro" id="IPR010992">
    <property type="entry name" value="IHF-like_DNA-bd_dom_sf"/>
</dbReference>
<dbReference type="PANTHER" id="PTHR33175">
    <property type="entry name" value="DNA-BINDING PROTEIN HU"/>
    <property type="match status" value="1"/>
</dbReference>
<keyword evidence="3 5" id="KW-0238">DNA-binding</keyword>
<dbReference type="Proteomes" id="UP000183508">
    <property type="component" value="Unassembled WGS sequence"/>
</dbReference>
<evidence type="ECO:0000313" key="6">
    <source>
        <dbReference type="Proteomes" id="UP000183508"/>
    </source>
</evidence>
<dbReference type="OrthoDB" id="399230at2"/>
<dbReference type="eggNOG" id="COG0776">
    <property type="taxonomic scope" value="Bacteria"/>
</dbReference>
<dbReference type="Gene3D" id="4.10.520.10">
    <property type="entry name" value="IHF-like DNA-binding proteins"/>
    <property type="match status" value="1"/>
</dbReference>
<proteinExistence type="inferred from homology"/>
<dbReference type="STRING" id="392015.SAMN05421543_1456"/>
<evidence type="ECO:0000256" key="3">
    <source>
        <dbReference type="ARBA" id="ARBA00023125"/>
    </source>
</evidence>
<sequence>MTKTELIEELAVRADLPKAKVERLINTLCDVVGERLQAGEKVMLPPLGRFVHVHRAARKARNPLTGEKVDVPERAAVRFQASATLKRRLN</sequence>